<evidence type="ECO:0000256" key="10">
    <source>
        <dbReference type="ARBA" id="ARBA00046946"/>
    </source>
</evidence>
<dbReference type="GO" id="GO:0048254">
    <property type="term" value="P:snoRNA localization"/>
    <property type="evidence" value="ECO:0007669"/>
    <property type="project" value="TreeGrafter"/>
</dbReference>
<evidence type="ECO:0000256" key="12">
    <source>
        <dbReference type="SAM" id="MobiDB-lite"/>
    </source>
</evidence>
<evidence type="ECO:0000256" key="9">
    <source>
        <dbReference type="ARBA" id="ARBA00023242"/>
    </source>
</evidence>
<evidence type="ECO:0000259" key="13">
    <source>
        <dbReference type="PROSITE" id="PS51083"/>
    </source>
</evidence>
<dbReference type="Pfam" id="PF21373">
    <property type="entry name" value="ZNHIT3_C"/>
    <property type="match status" value="1"/>
</dbReference>
<accession>A0A1Y1X651</accession>
<evidence type="ECO:0000256" key="2">
    <source>
        <dbReference type="ARBA" id="ARBA00004496"/>
    </source>
</evidence>
<feature type="domain" description="HIT-type" evidence="13">
    <location>
        <begin position="9"/>
        <end position="42"/>
    </location>
</feature>
<evidence type="ECO:0000256" key="6">
    <source>
        <dbReference type="ARBA" id="ARBA00022723"/>
    </source>
</evidence>
<dbReference type="SUPFAM" id="SSF144232">
    <property type="entry name" value="HIT/MYND zinc finger-like"/>
    <property type="match status" value="1"/>
</dbReference>
<proteinExistence type="predicted"/>
<protein>
    <recommendedName>
        <fullName evidence="3">Zinc finger HIT domain-containing protein 3</fullName>
    </recommendedName>
</protein>
<dbReference type="FunCoup" id="A0A1Y1X651">
    <property type="interactions" value="209"/>
</dbReference>
<evidence type="ECO:0000256" key="5">
    <source>
        <dbReference type="ARBA" id="ARBA00022553"/>
    </source>
</evidence>
<name>A0A1Y1X651_9FUNG</name>
<keyword evidence="9" id="KW-0539">Nucleus</keyword>
<dbReference type="GO" id="GO:0070761">
    <property type="term" value="C:pre-snoRNP complex"/>
    <property type="evidence" value="ECO:0007669"/>
    <property type="project" value="TreeGrafter"/>
</dbReference>
<organism evidence="14 15">
    <name type="scientific">Basidiobolus meristosporus CBS 931.73</name>
    <dbReference type="NCBI Taxonomy" id="1314790"/>
    <lineage>
        <taxon>Eukaryota</taxon>
        <taxon>Fungi</taxon>
        <taxon>Fungi incertae sedis</taxon>
        <taxon>Zoopagomycota</taxon>
        <taxon>Entomophthoromycotina</taxon>
        <taxon>Basidiobolomycetes</taxon>
        <taxon>Basidiobolales</taxon>
        <taxon>Basidiobolaceae</taxon>
        <taxon>Basidiobolus</taxon>
    </lineage>
</organism>
<feature type="region of interest" description="Disordered" evidence="12">
    <location>
        <begin position="42"/>
        <end position="68"/>
    </location>
</feature>
<dbReference type="PANTHER" id="PTHR13483">
    <property type="entry name" value="BOX C_D SNORNA PROTEIN 1-RELATED"/>
    <property type="match status" value="1"/>
</dbReference>
<dbReference type="Pfam" id="PF04438">
    <property type="entry name" value="zf-HIT"/>
    <property type="match status" value="1"/>
</dbReference>
<keyword evidence="6" id="KW-0479">Metal-binding</keyword>
<keyword evidence="15" id="KW-1185">Reference proteome</keyword>
<evidence type="ECO:0000256" key="7">
    <source>
        <dbReference type="ARBA" id="ARBA00022771"/>
    </source>
</evidence>
<dbReference type="InterPro" id="IPR048371">
    <property type="entry name" value="ZNHIT3_C"/>
</dbReference>
<dbReference type="CDD" id="cd23024">
    <property type="entry name" value="zf-HIT_ZNHIT2-3"/>
    <property type="match status" value="1"/>
</dbReference>
<dbReference type="Proteomes" id="UP000193498">
    <property type="component" value="Unassembled WGS sequence"/>
</dbReference>
<evidence type="ECO:0000256" key="1">
    <source>
        <dbReference type="ARBA" id="ARBA00004123"/>
    </source>
</evidence>
<evidence type="ECO:0000256" key="11">
    <source>
        <dbReference type="PROSITE-ProRule" id="PRU00453"/>
    </source>
</evidence>
<dbReference type="PANTHER" id="PTHR13483:SF11">
    <property type="entry name" value="ZINC FINGER HIT DOMAIN-CONTAINING PROTEIN 3"/>
    <property type="match status" value="1"/>
</dbReference>
<dbReference type="GO" id="GO:0005737">
    <property type="term" value="C:cytoplasm"/>
    <property type="evidence" value="ECO:0007669"/>
    <property type="project" value="UniProtKB-SubCell"/>
</dbReference>
<evidence type="ECO:0000256" key="3">
    <source>
        <dbReference type="ARBA" id="ARBA00021568"/>
    </source>
</evidence>
<dbReference type="EMBL" id="MCFE01000714">
    <property type="protein sequence ID" value="ORX81148.1"/>
    <property type="molecule type" value="Genomic_DNA"/>
</dbReference>
<evidence type="ECO:0000256" key="8">
    <source>
        <dbReference type="ARBA" id="ARBA00022833"/>
    </source>
</evidence>
<comment type="caution">
    <text evidence="14">The sequence shown here is derived from an EMBL/GenBank/DDBJ whole genome shotgun (WGS) entry which is preliminary data.</text>
</comment>
<dbReference type="GO" id="GO:0008270">
    <property type="term" value="F:zinc ion binding"/>
    <property type="evidence" value="ECO:0007669"/>
    <property type="project" value="UniProtKB-UniRule"/>
</dbReference>
<dbReference type="GO" id="GO:0000463">
    <property type="term" value="P:maturation of LSU-rRNA from tricistronic rRNA transcript (SSU-rRNA, 5.8S rRNA, LSU-rRNA)"/>
    <property type="evidence" value="ECO:0007669"/>
    <property type="project" value="TreeGrafter"/>
</dbReference>
<dbReference type="InterPro" id="IPR007529">
    <property type="entry name" value="Znf_HIT"/>
</dbReference>
<feature type="compositionally biased region" description="Acidic residues" evidence="12">
    <location>
        <begin position="53"/>
        <end position="62"/>
    </location>
</feature>
<keyword evidence="7 11" id="KW-0863">Zinc-finger</keyword>
<gene>
    <name evidence="14" type="ORF">K493DRAFT_320740</name>
</gene>
<dbReference type="InParanoid" id="A0A1Y1X651"/>
<keyword evidence="5" id="KW-0597">Phosphoprotein</keyword>
<dbReference type="GO" id="GO:0005634">
    <property type="term" value="C:nucleus"/>
    <property type="evidence" value="ECO:0007669"/>
    <property type="project" value="UniProtKB-SubCell"/>
</dbReference>
<evidence type="ECO:0000256" key="4">
    <source>
        <dbReference type="ARBA" id="ARBA00022490"/>
    </source>
</evidence>
<dbReference type="STRING" id="1314790.A0A1Y1X651"/>
<dbReference type="Gene3D" id="3.30.60.190">
    <property type="match status" value="1"/>
</dbReference>
<dbReference type="PROSITE" id="PS51083">
    <property type="entry name" value="ZF_HIT"/>
    <property type="match status" value="1"/>
</dbReference>
<dbReference type="InterPro" id="IPR051639">
    <property type="entry name" value="BCD1"/>
</dbReference>
<dbReference type="GO" id="GO:0000492">
    <property type="term" value="P:box C/D snoRNP assembly"/>
    <property type="evidence" value="ECO:0007669"/>
    <property type="project" value="TreeGrafter"/>
</dbReference>
<comment type="subcellular location">
    <subcellularLocation>
        <location evidence="2">Cytoplasm</location>
    </subcellularLocation>
    <subcellularLocation>
        <location evidence="1">Nucleus</location>
    </subcellularLocation>
</comment>
<evidence type="ECO:0000313" key="15">
    <source>
        <dbReference type="Proteomes" id="UP000193498"/>
    </source>
</evidence>
<reference evidence="14 15" key="1">
    <citation type="submission" date="2016-07" db="EMBL/GenBank/DDBJ databases">
        <title>Pervasive Adenine N6-methylation of Active Genes in Fungi.</title>
        <authorList>
            <consortium name="DOE Joint Genome Institute"/>
            <person name="Mondo S.J."/>
            <person name="Dannebaum R.O."/>
            <person name="Kuo R.C."/>
            <person name="Labutti K."/>
            <person name="Haridas S."/>
            <person name="Kuo A."/>
            <person name="Salamov A."/>
            <person name="Ahrendt S.R."/>
            <person name="Lipzen A."/>
            <person name="Sullivan W."/>
            <person name="Andreopoulos W.B."/>
            <person name="Clum A."/>
            <person name="Lindquist E."/>
            <person name="Daum C."/>
            <person name="Ramamoorthy G.K."/>
            <person name="Gryganskyi A."/>
            <person name="Culley D."/>
            <person name="Magnuson J.K."/>
            <person name="James T.Y."/>
            <person name="O'Malley M.A."/>
            <person name="Stajich J.E."/>
            <person name="Spatafora J.W."/>
            <person name="Visel A."/>
            <person name="Grigoriev I.V."/>
        </authorList>
    </citation>
    <scope>NUCLEOTIDE SEQUENCE [LARGE SCALE GENOMIC DNA]</scope>
    <source>
        <strain evidence="14 15">CBS 931.73</strain>
    </source>
</reference>
<keyword evidence="8" id="KW-0862">Zinc</keyword>
<evidence type="ECO:0000313" key="14">
    <source>
        <dbReference type="EMBL" id="ORX81148.1"/>
    </source>
</evidence>
<dbReference type="OrthoDB" id="18412at2759"/>
<keyword evidence="4" id="KW-0963">Cytoplasm</keyword>
<dbReference type="AlphaFoldDB" id="A0A1Y1X651"/>
<comment type="subunit">
    <text evidence="10">Thyroid receptor interacting proteins (TRIPs) specifically interact with the ligand binding domain of the thyroid receptor (TR). Requires the presence of thyroid hormone for its interaction. Interacts with NUFIP1. Interacts (via HIT-type zinc finger) with the RUVBL1/RUVBL2 complex in the presence of ADP.</text>
</comment>
<sequence>MNTPNKPLCKVCNTEPFKYKCSVCLLPYCSVTCYKKHKEVPCQKPAPKVEEPPVVEEEETENEENKLSDEQLQMLASSDKVREMLKTTYLKELIKQIDSSDKPEKILEQTRQKEPLFDEFANTLIDVLVKKKEDD</sequence>